<reference evidence="1 2" key="1">
    <citation type="submission" date="2016-11" db="EMBL/GenBank/DDBJ databases">
        <authorList>
            <person name="Jaros S."/>
            <person name="Januszkiewicz K."/>
            <person name="Wedrychowicz H."/>
        </authorList>
    </citation>
    <scope>NUCLEOTIDE SEQUENCE [LARGE SCALE GENOMIC DNA]</scope>
    <source>
        <strain evidence="1 2">DSM 4740</strain>
    </source>
</reference>
<dbReference type="AlphaFoldDB" id="A0A1M7L9C6"/>
<dbReference type="EMBL" id="FRCA01000012">
    <property type="protein sequence ID" value="SHM74468.1"/>
    <property type="molecule type" value="Genomic_DNA"/>
</dbReference>
<dbReference type="Proteomes" id="UP000184123">
    <property type="component" value="Unassembled WGS sequence"/>
</dbReference>
<dbReference type="RefSeq" id="WP_170234295.1">
    <property type="nucleotide sequence ID" value="NZ_BJXU01000128.1"/>
</dbReference>
<evidence type="ECO:0000313" key="1">
    <source>
        <dbReference type="EMBL" id="SHM74468.1"/>
    </source>
</evidence>
<proteinExistence type="predicted"/>
<organism evidence="1 2">
    <name type="scientific">Halomonas cupida</name>
    <dbReference type="NCBI Taxonomy" id="44933"/>
    <lineage>
        <taxon>Bacteria</taxon>
        <taxon>Pseudomonadati</taxon>
        <taxon>Pseudomonadota</taxon>
        <taxon>Gammaproteobacteria</taxon>
        <taxon>Oceanospirillales</taxon>
        <taxon>Halomonadaceae</taxon>
        <taxon>Halomonas</taxon>
    </lineage>
</organism>
<accession>A0A1M7L9C6</accession>
<evidence type="ECO:0000313" key="2">
    <source>
        <dbReference type="Proteomes" id="UP000184123"/>
    </source>
</evidence>
<protein>
    <submittedName>
        <fullName evidence="1">Uncharacterized protein</fullName>
    </submittedName>
</protein>
<sequence>MPGHFLSLVVQHAFAYIEHELETGKLRSLQDSLDSPRLEIACYRHGGEASSVAVPLWWLLSEPCTS</sequence>
<gene>
    <name evidence="1" type="ORF">SAMN05660971_03746</name>
</gene>
<name>A0A1M7L9C6_9GAMM</name>